<feature type="domain" description="Amidohydrolase-related" evidence="2">
    <location>
        <begin position="3"/>
        <end position="274"/>
    </location>
</feature>
<dbReference type="RefSeq" id="WP_397084437.1">
    <property type="nucleotide sequence ID" value="NZ_JBITGY010000006.1"/>
</dbReference>
<dbReference type="PANTHER" id="PTHR43569:SF2">
    <property type="entry name" value="AMIDOHYDROLASE-RELATED DOMAIN-CONTAINING PROTEIN"/>
    <property type="match status" value="1"/>
</dbReference>
<proteinExistence type="inferred from homology"/>
<protein>
    <submittedName>
        <fullName evidence="3">Amidohydrolase family protein</fullName>
    </submittedName>
</protein>
<evidence type="ECO:0000313" key="4">
    <source>
        <dbReference type="Proteomes" id="UP001612741"/>
    </source>
</evidence>
<dbReference type="Pfam" id="PF04909">
    <property type="entry name" value="Amidohydro_2"/>
    <property type="match status" value="1"/>
</dbReference>
<keyword evidence="4" id="KW-1185">Reference proteome</keyword>
<reference evidence="3 4" key="1">
    <citation type="submission" date="2024-10" db="EMBL/GenBank/DDBJ databases">
        <title>The Natural Products Discovery Center: Release of the First 8490 Sequenced Strains for Exploring Actinobacteria Biosynthetic Diversity.</title>
        <authorList>
            <person name="Kalkreuter E."/>
            <person name="Kautsar S.A."/>
            <person name="Yang D."/>
            <person name="Bader C.D."/>
            <person name="Teijaro C.N."/>
            <person name="Fluegel L."/>
            <person name="Davis C.M."/>
            <person name="Simpson J.R."/>
            <person name="Lauterbach L."/>
            <person name="Steele A.D."/>
            <person name="Gui C."/>
            <person name="Meng S."/>
            <person name="Li G."/>
            <person name="Viehrig K."/>
            <person name="Ye F."/>
            <person name="Su P."/>
            <person name="Kiefer A.F."/>
            <person name="Nichols A."/>
            <person name="Cepeda A.J."/>
            <person name="Yan W."/>
            <person name="Fan B."/>
            <person name="Jiang Y."/>
            <person name="Adhikari A."/>
            <person name="Zheng C.-J."/>
            <person name="Schuster L."/>
            <person name="Cowan T.M."/>
            <person name="Smanski M.J."/>
            <person name="Chevrette M.G."/>
            <person name="De Carvalho L.P.S."/>
            <person name="Shen B."/>
        </authorList>
    </citation>
    <scope>NUCLEOTIDE SEQUENCE [LARGE SCALE GENOMIC DNA]</scope>
    <source>
        <strain evidence="3 4">NPDC050545</strain>
    </source>
</reference>
<dbReference type="InterPro" id="IPR006680">
    <property type="entry name" value="Amidohydro-rel"/>
</dbReference>
<sequence>MIVDAHQHFWNLETGDYPWLTPDLGVLYRTYGPEHLAPELAATGVQATVLVQAADSVAETDALLALADSCAFVAGVVGWVPLTDPGEAAKALERYASHPKFVGVRHLIHDEPDPDWLVRDGVLASLGLLAAQGLTFDVVSLLPRHLEHVVTLARRHPELKIVIDHLSKPRIKAGEWQPWAGQMAAAAAFPNVFAKVSGLVTEADHAAWTVADLRPYVAHAVEAFGPGRLMFGSDWPVALAAADYRTVFETARALVGEQGRDLVFGGTAARFYGFSGFSEGNAP</sequence>
<dbReference type="Proteomes" id="UP001612741">
    <property type="component" value="Unassembled WGS sequence"/>
</dbReference>
<dbReference type="EMBL" id="JBITGY010000006">
    <property type="protein sequence ID" value="MFI6500500.1"/>
    <property type="molecule type" value="Genomic_DNA"/>
</dbReference>
<comment type="similarity">
    <text evidence="1">Belongs to the metallo-dependent hydrolases superfamily.</text>
</comment>
<name>A0ABW7YX44_9ACTN</name>
<evidence type="ECO:0000256" key="1">
    <source>
        <dbReference type="ARBA" id="ARBA00038310"/>
    </source>
</evidence>
<comment type="caution">
    <text evidence="3">The sequence shown here is derived from an EMBL/GenBank/DDBJ whole genome shotgun (WGS) entry which is preliminary data.</text>
</comment>
<gene>
    <name evidence="3" type="ORF">ACIBG2_24195</name>
</gene>
<evidence type="ECO:0000313" key="3">
    <source>
        <dbReference type="EMBL" id="MFI6500500.1"/>
    </source>
</evidence>
<dbReference type="InterPro" id="IPR052350">
    <property type="entry name" value="Metallo-dep_Lactonases"/>
</dbReference>
<dbReference type="SUPFAM" id="SSF51556">
    <property type="entry name" value="Metallo-dependent hydrolases"/>
    <property type="match status" value="1"/>
</dbReference>
<dbReference type="PANTHER" id="PTHR43569">
    <property type="entry name" value="AMIDOHYDROLASE"/>
    <property type="match status" value="1"/>
</dbReference>
<accession>A0ABW7YX44</accession>
<dbReference type="Gene3D" id="3.20.20.140">
    <property type="entry name" value="Metal-dependent hydrolases"/>
    <property type="match status" value="1"/>
</dbReference>
<organism evidence="3 4">
    <name type="scientific">Nonomuraea typhae</name>
    <dbReference type="NCBI Taxonomy" id="2603600"/>
    <lineage>
        <taxon>Bacteria</taxon>
        <taxon>Bacillati</taxon>
        <taxon>Actinomycetota</taxon>
        <taxon>Actinomycetes</taxon>
        <taxon>Streptosporangiales</taxon>
        <taxon>Streptosporangiaceae</taxon>
        <taxon>Nonomuraea</taxon>
    </lineage>
</organism>
<evidence type="ECO:0000259" key="2">
    <source>
        <dbReference type="Pfam" id="PF04909"/>
    </source>
</evidence>
<dbReference type="InterPro" id="IPR032466">
    <property type="entry name" value="Metal_Hydrolase"/>
</dbReference>